<dbReference type="PANTHER" id="PTHR42810:SF2">
    <property type="entry name" value="PURINE PERMEASE C1399.01C-RELATED"/>
    <property type="match status" value="1"/>
</dbReference>
<feature type="transmembrane region" description="Helical" evidence="7">
    <location>
        <begin position="94"/>
        <end position="120"/>
    </location>
</feature>
<dbReference type="InterPro" id="IPR006043">
    <property type="entry name" value="NCS2"/>
</dbReference>
<feature type="transmembrane region" description="Helical" evidence="7">
    <location>
        <begin position="469"/>
        <end position="488"/>
    </location>
</feature>
<dbReference type="GO" id="GO:0042907">
    <property type="term" value="F:xanthine transmembrane transporter activity"/>
    <property type="evidence" value="ECO:0007669"/>
    <property type="project" value="TreeGrafter"/>
</dbReference>
<evidence type="ECO:0000313" key="8">
    <source>
        <dbReference type="EMBL" id="ANB14511.1"/>
    </source>
</evidence>
<feature type="transmembrane region" description="Helical" evidence="7">
    <location>
        <begin position="441"/>
        <end position="463"/>
    </location>
</feature>
<evidence type="ECO:0000256" key="2">
    <source>
        <dbReference type="ARBA" id="ARBA00008821"/>
    </source>
</evidence>
<dbReference type="OrthoDB" id="1641903at2759"/>
<keyword evidence="9" id="KW-1185">Reference proteome</keyword>
<dbReference type="RefSeq" id="XP_018736988.1">
    <property type="nucleotide sequence ID" value="XM_018879033.1"/>
</dbReference>
<dbReference type="Pfam" id="PF00860">
    <property type="entry name" value="Xan_ur_permease"/>
    <property type="match status" value="1"/>
</dbReference>
<proteinExistence type="inferred from homology"/>
<dbReference type="KEGG" id="slb:AWJ20_2106"/>
<keyword evidence="6 7" id="KW-0472">Membrane</keyword>
<evidence type="ECO:0000256" key="1">
    <source>
        <dbReference type="ARBA" id="ARBA00004141"/>
    </source>
</evidence>
<accession>A0A167EVH7</accession>
<feature type="transmembrane region" description="Helical" evidence="7">
    <location>
        <begin position="207"/>
        <end position="227"/>
    </location>
</feature>
<evidence type="ECO:0000256" key="5">
    <source>
        <dbReference type="ARBA" id="ARBA00022989"/>
    </source>
</evidence>
<dbReference type="GO" id="GO:0005886">
    <property type="term" value="C:plasma membrane"/>
    <property type="evidence" value="ECO:0007669"/>
    <property type="project" value="TreeGrafter"/>
</dbReference>
<gene>
    <name evidence="8" type="ORF">AWJ20_2106</name>
</gene>
<evidence type="ECO:0000256" key="6">
    <source>
        <dbReference type="ARBA" id="ARBA00023136"/>
    </source>
</evidence>
<dbReference type="EMBL" id="CP014503">
    <property type="protein sequence ID" value="ANB14511.1"/>
    <property type="molecule type" value="Genomic_DNA"/>
</dbReference>
<comment type="subcellular location">
    <subcellularLocation>
        <location evidence="1">Membrane</location>
        <topology evidence="1">Multi-pass membrane protein</topology>
    </subcellularLocation>
</comment>
<feature type="transmembrane region" description="Helical" evidence="7">
    <location>
        <begin position="164"/>
        <end position="187"/>
    </location>
</feature>
<evidence type="ECO:0000313" key="9">
    <source>
        <dbReference type="Proteomes" id="UP000189580"/>
    </source>
</evidence>
<feature type="transmembrane region" description="Helical" evidence="7">
    <location>
        <begin position="539"/>
        <end position="561"/>
    </location>
</feature>
<keyword evidence="3" id="KW-0813">Transport</keyword>
<dbReference type="PROSITE" id="PS01116">
    <property type="entry name" value="XANTH_URACIL_PERMASE"/>
    <property type="match status" value="1"/>
</dbReference>
<feature type="transmembrane region" description="Helical" evidence="7">
    <location>
        <begin position="132"/>
        <end position="152"/>
    </location>
</feature>
<dbReference type="GO" id="GO:0000324">
    <property type="term" value="C:fungal-type vacuole"/>
    <property type="evidence" value="ECO:0007669"/>
    <property type="project" value="TreeGrafter"/>
</dbReference>
<organism evidence="8 9">
    <name type="scientific">Sugiyamaella lignohabitans</name>
    <dbReference type="NCBI Taxonomy" id="796027"/>
    <lineage>
        <taxon>Eukaryota</taxon>
        <taxon>Fungi</taxon>
        <taxon>Dikarya</taxon>
        <taxon>Ascomycota</taxon>
        <taxon>Saccharomycotina</taxon>
        <taxon>Dipodascomycetes</taxon>
        <taxon>Dipodascales</taxon>
        <taxon>Trichomonascaceae</taxon>
        <taxon>Sugiyamaella</taxon>
    </lineage>
</organism>
<protein>
    <submittedName>
        <fullName evidence="8">Uric acid-xanthine permease (UAPA transporter)</fullName>
    </submittedName>
</protein>
<dbReference type="AlphaFoldDB" id="A0A167EVH7"/>
<feature type="transmembrane region" description="Helical" evidence="7">
    <location>
        <begin position="354"/>
        <end position="371"/>
    </location>
</feature>
<keyword evidence="5 7" id="KW-1133">Transmembrane helix</keyword>
<feature type="transmembrane region" description="Helical" evidence="7">
    <location>
        <begin position="239"/>
        <end position="257"/>
    </location>
</feature>
<name>A0A167EVH7_9ASCO</name>
<sequence>MTASNNIIDPVVVYADEEELPHPIAQTKTATTIRSTAETIRRKITTREGILGDFDYAYLFTPRIPFYTSMKERQSSEPTRSSTVFFGLNSSIPLLLGIVLGLQHCLAMLAGIITPPIIISSMANLTTEDSEYLVSASLIACGFLSMVQIIRFRILKTKYYIGTGLLSVVGTSFSTISVVSTAFPQFYKNGFCPSDANGKPLPCPDAYGALLGTCAVCGLIEVLLSFCPPKILQKIFPPLVTGPVVLLIGTSLVQSGFQDWVGGSGCATPGTICPSPGAPHALPWGSAQFIGLGFLAFVCIVLCEKWGSPFMKSCSIVISLIIGCIVAAACGYFDRSTIDAAPVANFMWVKTFRLSVAGNMVLPVLSVYIVCMMETIGDVTATSDVSRQPVEGDLYDSRIQGGVLADGLNSIIAALMTITPMSTFAQNNGVISLTQCANRVAGLWACFFLIIMGIFSKFAGAIVAIPKPVLGGVTTFLFSSVAVSGIKIISSIPFTRRDRFVLTASLMFGFAALLVPNWFSQVFTYQGDNNRLKGLLDAVIIFMETPYSIAGFVGVIVNLVIRQEFDVATSIEDLDGTENVHLPGAETEK</sequence>
<dbReference type="PANTHER" id="PTHR42810">
    <property type="entry name" value="PURINE PERMEASE C1399.01C-RELATED"/>
    <property type="match status" value="1"/>
</dbReference>
<dbReference type="Proteomes" id="UP000189580">
    <property type="component" value="Chromosome b"/>
</dbReference>
<dbReference type="NCBIfam" id="TIGR00801">
    <property type="entry name" value="ncs2"/>
    <property type="match status" value="1"/>
</dbReference>
<keyword evidence="4 7" id="KW-0812">Transmembrane</keyword>
<feature type="transmembrane region" description="Helical" evidence="7">
    <location>
        <begin position="500"/>
        <end position="519"/>
    </location>
</feature>
<evidence type="ECO:0000256" key="4">
    <source>
        <dbReference type="ARBA" id="ARBA00022692"/>
    </source>
</evidence>
<reference evidence="8 9" key="1">
    <citation type="submission" date="2016-02" db="EMBL/GenBank/DDBJ databases">
        <title>Complete genome sequence and transcriptome regulation of the pentose utilising yeast Sugiyamaella lignohabitans.</title>
        <authorList>
            <person name="Bellasio M."/>
            <person name="Peymann A."/>
            <person name="Valli M."/>
            <person name="Sipitzky M."/>
            <person name="Graf A."/>
            <person name="Sauer M."/>
            <person name="Marx H."/>
            <person name="Mattanovich D."/>
        </authorList>
    </citation>
    <scope>NUCLEOTIDE SEQUENCE [LARGE SCALE GENOMIC DNA]</scope>
    <source>
        <strain evidence="8 9">CBS 10342</strain>
    </source>
</reference>
<feature type="transmembrane region" description="Helical" evidence="7">
    <location>
        <begin position="315"/>
        <end position="334"/>
    </location>
</feature>
<evidence type="ECO:0000256" key="3">
    <source>
        <dbReference type="ARBA" id="ARBA00022448"/>
    </source>
</evidence>
<comment type="similarity">
    <text evidence="2">Belongs to the nucleobase:cation symporter-2 (NCS2) (TC 2.A.40) family.</text>
</comment>
<evidence type="ECO:0000256" key="7">
    <source>
        <dbReference type="SAM" id="Phobius"/>
    </source>
</evidence>
<dbReference type="GeneID" id="30033981"/>
<feature type="transmembrane region" description="Helical" evidence="7">
    <location>
        <begin position="284"/>
        <end position="303"/>
    </location>
</feature>
<dbReference type="InterPro" id="IPR006042">
    <property type="entry name" value="Xan_ur_permease"/>
</dbReference>